<dbReference type="AlphaFoldDB" id="A0A2J0MMW2"/>
<dbReference type="GO" id="GO:0005524">
    <property type="term" value="F:ATP binding"/>
    <property type="evidence" value="ECO:0007669"/>
    <property type="project" value="InterPro"/>
</dbReference>
<dbReference type="InterPro" id="IPR014001">
    <property type="entry name" value="Helicase_ATP-bd"/>
</dbReference>
<dbReference type="Gene3D" id="3.40.50.300">
    <property type="entry name" value="P-loop containing nucleotide triphosphate hydrolases"/>
    <property type="match status" value="1"/>
</dbReference>
<gene>
    <name evidence="3" type="ORF">COX93_02615</name>
</gene>
<protein>
    <recommendedName>
        <fullName evidence="2">Helicase ATP-binding domain-containing protein</fullName>
    </recommendedName>
</protein>
<keyword evidence="1" id="KW-0175">Coiled coil</keyword>
<dbReference type="InterPro" id="IPR006935">
    <property type="entry name" value="Helicase/UvrB_N"/>
</dbReference>
<dbReference type="Pfam" id="PF04851">
    <property type="entry name" value="ResIII"/>
    <property type="match status" value="1"/>
</dbReference>
<organism evidence="3 4">
    <name type="scientific">Candidatus Nomurabacteria bacterium CG_4_10_14_0_2_um_filter_30_12</name>
    <dbReference type="NCBI Taxonomy" id="1974727"/>
    <lineage>
        <taxon>Bacteria</taxon>
        <taxon>Candidatus Nomuraibacteriota</taxon>
    </lineage>
</organism>
<reference evidence="4" key="1">
    <citation type="submission" date="2017-09" db="EMBL/GenBank/DDBJ databases">
        <title>Depth-based differentiation of microbial function through sediment-hosted aquifers and enrichment of novel symbionts in the deep terrestrial subsurface.</title>
        <authorList>
            <person name="Probst A.J."/>
            <person name="Ladd B."/>
            <person name="Jarett J.K."/>
            <person name="Geller-Mcgrath D.E."/>
            <person name="Sieber C.M.K."/>
            <person name="Emerson J.B."/>
            <person name="Anantharaman K."/>
            <person name="Thomas B.C."/>
            <person name="Malmstrom R."/>
            <person name="Stieglmeier M."/>
            <person name="Klingl A."/>
            <person name="Woyke T."/>
            <person name="Ryan C.M."/>
            <person name="Banfield J.F."/>
        </authorList>
    </citation>
    <scope>NUCLEOTIDE SEQUENCE [LARGE SCALE GENOMIC DNA]</scope>
</reference>
<dbReference type="GO" id="GO:0003677">
    <property type="term" value="F:DNA binding"/>
    <property type="evidence" value="ECO:0007669"/>
    <property type="project" value="InterPro"/>
</dbReference>
<comment type="caution">
    <text evidence="3">The sequence shown here is derived from an EMBL/GenBank/DDBJ whole genome shotgun (WGS) entry which is preliminary data.</text>
</comment>
<evidence type="ECO:0000313" key="4">
    <source>
        <dbReference type="Proteomes" id="UP000228547"/>
    </source>
</evidence>
<evidence type="ECO:0000313" key="3">
    <source>
        <dbReference type="EMBL" id="PIZ86971.1"/>
    </source>
</evidence>
<sequence length="940" mass="109382">MKDLIYQKRSINELLTASINYLRGEDPKLIIFQAPTGSGKTIILAETISKIVKELSGEKELVFVWISVNYLHEQSKNSLEKHFENERLIDCININEIQNNQIEQNQIVFVNWESLNKEGISLFMSDNEKDWNLSKVIDNTKEEGRIIVLIIDESHRAAKTSKSKEIIDLIGPSLTFEVSATPKEGITNDHRVIVKLNEVVAEGMIKQEIQINSGLGKIQTNEDIVRAALKKREELKNYYQNLGCNINPLLLIQIPRKKSTDVRNPEDKIIETLQKEVITLENKKLAIWLAEKDKKQNLDYLEKNDSEVDVLIFKEAIAQGWDCPRASILLLQREWNLDNYVFNVQTLGRIMRMPEQKHYEKYPALNIGYVYTASDNFSIVEDLAGDYVSKDQMIRDNTIYRNIYLPSESIRRKREQQRLSSEFKICLFNAAEELKINQNKINIGKFDFKKAVGIEGDITEIDKSQEVEFKKQGSIFKDREEICAEYTIFIKSLTHPFTGGSRPTEIIKSSMRSFFKKEFDIGNEDQIATIVLNPINKGEFKELIELAKNKYASLPEKEDTINKNVDWQIPEVTSIFESYDYIKNIKKSILKPYFVKKNIQGKQMWSKPERLFIEELEKTDNDVLWWFKNGDKESKYFGVAYKKEDNHYYGFYPDFIIKTKKDILVIEVKDDNDFKNENLLKLNAGKEYQKKYNGNEKLYFAIVSPLDYFNFFKSLKNQELEKFRSIYEENLIRNTQSRKVASEKQTERLPEDQELFDLYDEELSKGIINLNDKKLENEILKIDLQNAETIINNLKQSLYNQTKSRPTEATTDIDIPLPFNICILGEVTNEDTIRAKLRDYFAKFGIKTIDWNIEFFNNTKLRNSDVLNKLKKGQSKFTLIITGQIFHHAGKGNQSANILTELSKPKYIDHIVGCSPKELLTIDNILEKLDSYLLSLNKIQ</sequence>
<dbReference type="PROSITE" id="PS51192">
    <property type="entry name" value="HELICASE_ATP_BIND_1"/>
    <property type="match status" value="1"/>
</dbReference>
<accession>A0A2J0MMW2</accession>
<dbReference type="SUPFAM" id="SSF52540">
    <property type="entry name" value="P-loop containing nucleoside triphosphate hydrolases"/>
    <property type="match status" value="2"/>
</dbReference>
<name>A0A2J0MMW2_9BACT</name>
<dbReference type="EMBL" id="PFOY01000037">
    <property type="protein sequence ID" value="PIZ86971.1"/>
    <property type="molecule type" value="Genomic_DNA"/>
</dbReference>
<feature type="coiled-coil region" evidence="1">
    <location>
        <begin position="770"/>
        <end position="797"/>
    </location>
</feature>
<dbReference type="Proteomes" id="UP000228547">
    <property type="component" value="Unassembled WGS sequence"/>
</dbReference>
<feature type="domain" description="Helicase ATP-binding" evidence="2">
    <location>
        <begin position="21"/>
        <end position="200"/>
    </location>
</feature>
<dbReference type="GO" id="GO:0016787">
    <property type="term" value="F:hydrolase activity"/>
    <property type="evidence" value="ECO:0007669"/>
    <property type="project" value="InterPro"/>
</dbReference>
<proteinExistence type="predicted"/>
<dbReference type="InterPro" id="IPR027417">
    <property type="entry name" value="P-loop_NTPase"/>
</dbReference>
<evidence type="ECO:0000259" key="2">
    <source>
        <dbReference type="PROSITE" id="PS51192"/>
    </source>
</evidence>
<evidence type="ECO:0000256" key="1">
    <source>
        <dbReference type="SAM" id="Coils"/>
    </source>
</evidence>